<name>A0A9D1SJT6_9FIRM</name>
<evidence type="ECO:0000256" key="1">
    <source>
        <dbReference type="SAM" id="SignalP"/>
    </source>
</evidence>
<accession>A0A9D1SJT6</accession>
<reference evidence="2" key="2">
    <citation type="journal article" date="2021" name="PeerJ">
        <title>Extensive microbial diversity within the chicken gut microbiome revealed by metagenomics and culture.</title>
        <authorList>
            <person name="Gilroy R."/>
            <person name="Ravi A."/>
            <person name="Getino M."/>
            <person name="Pursley I."/>
            <person name="Horton D.L."/>
            <person name="Alikhan N.F."/>
            <person name="Baker D."/>
            <person name="Gharbi K."/>
            <person name="Hall N."/>
            <person name="Watson M."/>
            <person name="Adriaenssens E.M."/>
            <person name="Foster-Nyarko E."/>
            <person name="Jarju S."/>
            <person name="Secka A."/>
            <person name="Antonio M."/>
            <person name="Oren A."/>
            <person name="Chaudhuri R.R."/>
            <person name="La Ragione R."/>
            <person name="Hildebrand F."/>
            <person name="Pallen M.J."/>
        </authorList>
    </citation>
    <scope>NUCLEOTIDE SEQUENCE</scope>
    <source>
        <strain evidence="2">9366</strain>
    </source>
</reference>
<feature type="signal peptide" evidence="1">
    <location>
        <begin position="1"/>
        <end position="33"/>
    </location>
</feature>
<evidence type="ECO:0000313" key="3">
    <source>
        <dbReference type="Proteomes" id="UP000824145"/>
    </source>
</evidence>
<reference evidence="2" key="1">
    <citation type="submission" date="2020-10" db="EMBL/GenBank/DDBJ databases">
        <authorList>
            <person name="Gilroy R."/>
        </authorList>
    </citation>
    <scope>NUCLEOTIDE SEQUENCE</scope>
    <source>
        <strain evidence="2">9366</strain>
    </source>
</reference>
<dbReference type="AlphaFoldDB" id="A0A9D1SJT6"/>
<evidence type="ECO:0008006" key="4">
    <source>
        <dbReference type="Google" id="ProtNLM"/>
    </source>
</evidence>
<keyword evidence="1" id="KW-0732">Signal</keyword>
<comment type="caution">
    <text evidence="2">The sequence shown here is derived from an EMBL/GenBank/DDBJ whole genome shotgun (WGS) entry which is preliminary data.</text>
</comment>
<feature type="chain" id="PRO_5039609193" description="Bacterial repeat domain-containing protein" evidence="1">
    <location>
        <begin position="34"/>
        <end position="440"/>
    </location>
</feature>
<sequence>MRESVITKSSFKAVLAFIIIAALCVAAFSPLFAAKTAVAEAWPDTYAVTYEYNMGFTPVAGSYTVVYDGKTYDSNIPASLGAVESSEPGMRFAGFEIDGESVATFENDTFTVTDAEFFGTAGGTVKLTPVFEAIQYTINYSLGENPPAGASNPNTVTTYDVLDNPIALLAPQAAGKTGYWTLNGAPISLINKNIVASLSGNQIDLVAQWDDEEYTLTVLVEREAPIVHTVTAGTLISACIGSFVPDAPAGLTFLGWAIDGEMIDINATVIAEDVTINAVFGKPSVRVSITIIKPNYKDPTQTISTIASVTTDEGTYDPEDLYNMYTSRENLPGMELDTVVWSADDTGENATSKKGDSDPRNIAANKGIANSITCTFKLINYTITVQYFYDLDGDNVADDLNGDGVADRVANNKTVTQPYGSTYKIESPVVDGLSCQGALR</sequence>
<proteinExistence type="predicted"/>
<dbReference type="EMBL" id="DVNJ01000009">
    <property type="protein sequence ID" value="HIU62540.1"/>
    <property type="molecule type" value="Genomic_DNA"/>
</dbReference>
<organism evidence="2 3">
    <name type="scientific">Candidatus Caccalectryoclostridium excrementigallinarum</name>
    <dbReference type="NCBI Taxonomy" id="2840710"/>
    <lineage>
        <taxon>Bacteria</taxon>
        <taxon>Bacillati</taxon>
        <taxon>Bacillota</taxon>
        <taxon>Clostridia</taxon>
        <taxon>Christensenellales</taxon>
        <taxon>Christensenellaceae</taxon>
        <taxon>Christensenellaceae incertae sedis</taxon>
        <taxon>Candidatus Caccalectryoclostridium</taxon>
    </lineage>
</organism>
<evidence type="ECO:0000313" key="2">
    <source>
        <dbReference type="EMBL" id="HIU62540.1"/>
    </source>
</evidence>
<protein>
    <recommendedName>
        <fullName evidence="4">Bacterial repeat domain-containing protein</fullName>
    </recommendedName>
</protein>
<gene>
    <name evidence="2" type="ORF">IAB07_02065</name>
</gene>
<dbReference type="Proteomes" id="UP000824145">
    <property type="component" value="Unassembled WGS sequence"/>
</dbReference>